<dbReference type="EMBL" id="VRYZ01000006">
    <property type="protein sequence ID" value="TXS90566.1"/>
    <property type="molecule type" value="Genomic_DNA"/>
</dbReference>
<keyword evidence="1" id="KW-1133">Transmembrane helix</keyword>
<dbReference type="Proteomes" id="UP000321933">
    <property type="component" value="Unassembled WGS sequence"/>
</dbReference>
<keyword evidence="1" id="KW-0812">Transmembrane</keyword>
<keyword evidence="1" id="KW-0472">Membrane</keyword>
<evidence type="ECO:0000256" key="1">
    <source>
        <dbReference type="SAM" id="Phobius"/>
    </source>
</evidence>
<organism evidence="2 3">
    <name type="scientific">Parahaliea aestuarii</name>
    <dbReference type="NCBI Taxonomy" id="1852021"/>
    <lineage>
        <taxon>Bacteria</taxon>
        <taxon>Pseudomonadati</taxon>
        <taxon>Pseudomonadota</taxon>
        <taxon>Gammaproteobacteria</taxon>
        <taxon>Cellvibrionales</taxon>
        <taxon>Halieaceae</taxon>
        <taxon>Parahaliea</taxon>
    </lineage>
</organism>
<keyword evidence="3" id="KW-1185">Reference proteome</keyword>
<dbReference type="OrthoDB" id="8533047at2"/>
<gene>
    <name evidence="2" type="ORF">FVW59_14620</name>
</gene>
<feature type="transmembrane region" description="Helical" evidence="1">
    <location>
        <begin position="265"/>
        <end position="291"/>
    </location>
</feature>
<proteinExistence type="predicted"/>
<sequence>MHTSLLAWRGFRYGKWALVLGLVSIALYLSQGGSAAQPPNGGTWQGYVLGTVGALLIVWLSVLGVRKRRYSSTLGSVQGWTSAHVYLGAVLLLIGTLHSAAQVGWNVHTLAYALMCAVIFSGFYGLYVYIHLPGRLASNNAGKDRDAWLEELGELDSAIRDTVEACDAELQAMALSALDLTALGGSAWRQLSARDYSRIILPGQSKPVGNAEQGVIVKALSERIPDARKQSQAEVLNELLGLFGRRRVILNLLRREIRLRGLIRVWLFVHIPLTVALLVALLIHIFSVFIYW</sequence>
<feature type="transmembrane region" description="Helical" evidence="1">
    <location>
        <begin position="85"/>
        <end position="105"/>
    </location>
</feature>
<feature type="transmembrane region" description="Helical" evidence="1">
    <location>
        <begin position="111"/>
        <end position="130"/>
    </location>
</feature>
<evidence type="ECO:0000313" key="3">
    <source>
        <dbReference type="Proteomes" id="UP000321933"/>
    </source>
</evidence>
<protein>
    <submittedName>
        <fullName evidence="2">Uncharacterized protein</fullName>
    </submittedName>
</protein>
<reference evidence="2 3" key="1">
    <citation type="submission" date="2019-08" db="EMBL/GenBank/DDBJ databases">
        <title>Parahaliea maris sp. nov., isolated from the surface seawater.</title>
        <authorList>
            <person name="Liu Y."/>
        </authorList>
    </citation>
    <scope>NUCLEOTIDE SEQUENCE [LARGE SCALE GENOMIC DNA]</scope>
    <source>
        <strain evidence="2 3">S2-26</strain>
    </source>
</reference>
<dbReference type="AlphaFoldDB" id="A0A5C8ZQ06"/>
<name>A0A5C8ZQ06_9GAMM</name>
<dbReference type="RefSeq" id="WP_148065092.1">
    <property type="nucleotide sequence ID" value="NZ_VRYZ01000006.1"/>
</dbReference>
<accession>A0A5C8ZQ06</accession>
<comment type="caution">
    <text evidence="2">The sequence shown here is derived from an EMBL/GenBank/DDBJ whole genome shotgun (WGS) entry which is preliminary data.</text>
</comment>
<evidence type="ECO:0000313" key="2">
    <source>
        <dbReference type="EMBL" id="TXS90566.1"/>
    </source>
</evidence>
<feature type="transmembrane region" description="Helical" evidence="1">
    <location>
        <begin position="45"/>
        <end position="65"/>
    </location>
</feature>